<dbReference type="Gene3D" id="3.40.50.12780">
    <property type="entry name" value="N-terminal domain of ligase-like"/>
    <property type="match status" value="1"/>
</dbReference>
<accession>A0A509ECX8</accession>
<evidence type="ECO:0000313" key="2">
    <source>
        <dbReference type="Proteomes" id="UP000410984"/>
    </source>
</evidence>
<gene>
    <name evidence="1" type="primary">paaK</name>
    <name evidence="1" type="ORF">MET9862_02626</name>
</gene>
<organism evidence="1 2">
    <name type="scientific">Methylobacterium symbioticum</name>
    <dbReference type="NCBI Taxonomy" id="2584084"/>
    <lineage>
        <taxon>Bacteria</taxon>
        <taxon>Pseudomonadati</taxon>
        <taxon>Pseudomonadota</taxon>
        <taxon>Alphaproteobacteria</taxon>
        <taxon>Hyphomicrobiales</taxon>
        <taxon>Methylobacteriaceae</taxon>
        <taxon>Methylobacterium</taxon>
    </lineage>
</organism>
<evidence type="ECO:0000313" key="1">
    <source>
        <dbReference type="EMBL" id="VUD72032.1"/>
    </source>
</evidence>
<sequence>MFNWRAPLLDFYDRRVMRSRVPEHREHLCAFHRRPVAERRVVQAERLADLLRHAAEHVPYYRTLLRERGVVTEGRVDLTRFRAVPELTREILRTQQEALTSDDLATRAWYANSSGGSTGEPVRVLQDRAYEDLGFAAIDMHYAWAGRETGTPLIRLWGSDRDMAQQGDGWRNKLSNFVRNQTLQNAFRMSQADVARYVAEIQRVRPVVIEAYAESIYELARHINANGIRVPPVKAVVSSAATLYPFIREEVERAFGCPVLNRYGSREVGSFAGERPGAKGLEVFSYTHWVEVVNAQGEPCRPGEEGDVLVTCLTNHAMPLIRYRIGDRAVVGVAVEAPTPSVEVMETVTGRAVDALVRADGSTVPGILFMYFLSVRFSGGWISKFQIVQRGYDDVLIKLMTLRPPPEGAIEEISQSLRHFLGPRCTIEYDFVDTIPALSSGKYSYVTSQVARPELRRA</sequence>
<dbReference type="RefSeq" id="WP_142583394.1">
    <property type="nucleotide sequence ID" value="NZ_CABFPH010000033.1"/>
</dbReference>
<dbReference type="SUPFAM" id="SSF56801">
    <property type="entry name" value="Acetyl-CoA synthetase-like"/>
    <property type="match status" value="1"/>
</dbReference>
<dbReference type="PANTHER" id="PTHR36932:SF1">
    <property type="entry name" value="CAPSULAR POLYSACCHARIDE BIOSYNTHESIS PROTEIN"/>
    <property type="match status" value="1"/>
</dbReference>
<keyword evidence="1" id="KW-0436">Ligase</keyword>
<dbReference type="OrthoDB" id="580775at2"/>
<dbReference type="GO" id="GO:0047475">
    <property type="term" value="F:phenylacetate-CoA ligase activity"/>
    <property type="evidence" value="ECO:0007669"/>
    <property type="project" value="UniProtKB-EC"/>
</dbReference>
<dbReference type="EMBL" id="CABFPH010000033">
    <property type="protein sequence ID" value="VUD72032.1"/>
    <property type="molecule type" value="Genomic_DNA"/>
</dbReference>
<dbReference type="InterPro" id="IPR053158">
    <property type="entry name" value="CapK_Type1_Caps_Biosynth"/>
</dbReference>
<dbReference type="AlphaFoldDB" id="A0A509ECX8"/>
<dbReference type="PANTHER" id="PTHR36932">
    <property type="entry name" value="CAPSULAR POLYSACCHARIDE BIOSYNTHESIS PROTEIN"/>
    <property type="match status" value="1"/>
</dbReference>
<proteinExistence type="predicted"/>
<dbReference type="Proteomes" id="UP000410984">
    <property type="component" value="Unassembled WGS sequence"/>
</dbReference>
<keyword evidence="2" id="KW-1185">Reference proteome</keyword>
<dbReference type="InterPro" id="IPR042099">
    <property type="entry name" value="ANL_N_sf"/>
</dbReference>
<name>A0A509ECX8_9HYPH</name>
<reference evidence="1 2" key="1">
    <citation type="submission" date="2019-06" db="EMBL/GenBank/DDBJ databases">
        <authorList>
            <person name="Rodrigo-Torres L."/>
            <person name="Arahal R. D."/>
            <person name="Lucena T."/>
        </authorList>
    </citation>
    <scope>NUCLEOTIDE SEQUENCE [LARGE SCALE GENOMIC DNA]</scope>
    <source>
        <strain evidence="1 2">SB0023/3</strain>
    </source>
</reference>
<protein>
    <submittedName>
        <fullName evidence="1">Phenylacetate-coenzyme A ligase</fullName>
        <ecNumber evidence="1">6.2.1.30</ecNumber>
    </submittedName>
</protein>
<dbReference type="EC" id="6.2.1.30" evidence="1"/>